<evidence type="ECO:0000313" key="1">
    <source>
        <dbReference type="EMBL" id="GAL28883.1"/>
    </source>
</evidence>
<sequence>MWKSSRVTKIQLGDEIRELMAEFMDFKPSSIPFPDEEETPISPPISWVDEELLRQRLVDALPVTNLMMWLRENYLELPDAELLRLYHELVRDSQWQSTLGDNENTTELHTIAVTYYPHEIKTLTRSTNAKDVDNAN</sequence>
<accession>A0ABQ0JJE1</accession>
<reference evidence="2" key="1">
    <citation type="submission" date="2014-09" db="EMBL/GenBank/DDBJ databases">
        <title>Vibrio variabilis JCM 19239. (C206) whole genome shotgun sequence.</title>
        <authorList>
            <person name="Sawabe T."/>
            <person name="Meirelles P."/>
            <person name="Nakanishi M."/>
            <person name="Sayaka M."/>
            <person name="Hattori M."/>
            <person name="Ohkuma M."/>
        </authorList>
    </citation>
    <scope>NUCLEOTIDE SEQUENCE [LARGE SCALE GENOMIC DNA]</scope>
    <source>
        <strain evidence="2">JCM 19239</strain>
    </source>
</reference>
<keyword evidence="2" id="KW-1185">Reference proteome</keyword>
<dbReference type="Proteomes" id="UP000029223">
    <property type="component" value="Unassembled WGS sequence"/>
</dbReference>
<protein>
    <submittedName>
        <fullName evidence="1">Uncharacterized protein</fullName>
    </submittedName>
</protein>
<gene>
    <name evidence="1" type="ORF">JCM19239_2124</name>
</gene>
<name>A0ABQ0JJE1_9VIBR</name>
<comment type="caution">
    <text evidence="1">The sequence shown here is derived from an EMBL/GenBank/DDBJ whole genome shotgun (WGS) entry which is preliminary data.</text>
</comment>
<organism evidence="1 2">
    <name type="scientific">Vibrio variabilis</name>
    <dbReference type="NCBI Taxonomy" id="990271"/>
    <lineage>
        <taxon>Bacteria</taxon>
        <taxon>Pseudomonadati</taxon>
        <taxon>Pseudomonadota</taxon>
        <taxon>Gammaproteobacteria</taxon>
        <taxon>Vibrionales</taxon>
        <taxon>Vibrionaceae</taxon>
        <taxon>Vibrio</taxon>
    </lineage>
</organism>
<proteinExistence type="predicted"/>
<evidence type="ECO:0000313" key="2">
    <source>
        <dbReference type="Proteomes" id="UP000029223"/>
    </source>
</evidence>
<dbReference type="EMBL" id="BBMS01000052">
    <property type="protein sequence ID" value="GAL28883.1"/>
    <property type="molecule type" value="Genomic_DNA"/>
</dbReference>